<dbReference type="GO" id="GO:0016765">
    <property type="term" value="F:transferase activity, transferring alkyl or aryl (other than methyl) groups"/>
    <property type="evidence" value="ECO:0007669"/>
    <property type="project" value="InterPro"/>
</dbReference>
<evidence type="ECO:0008006" key="9">
    <source>
        <dbReference type="Google" id="ProtNLM"/>
    </source>
</evidence>
<dbReference type="InterPro" id="IPR044878">
    <property type="entry name" value="UbiA_sf"/>
</dbReference>
<organism evidence="7 8">
    <name type="scientific">Chaetoceros tenuissimus</name>
    <dbReference type="NCBI Taxonomy" id="426638"/>
    <lineage>
        <taxon>Eukaryota</taxon>
        <taxon>Sar</taxon>
        <taxon>Stramenopiles</taxon>
        <taxon>Ochrophyta</taxon>
        <taxon>Bacillariophyta</taxon>
        <taxon>Coscinodiscophyceae</taxon>
        <taxon>Chaetocerotophycidae</taxon>
        <taxon>Chaetocerotales</taxon>
        <taxon>Chaetocerotaceae</taxon>
        <taxon>Chaetoceros</taxon>
    </lineage>
</organism>
<protein>
    <recommendedName>
        <fullName evidence="9">Chlorophyll synthase</fullName>
    </recommendedName>
</protein>
<dbReference type="AlphaFoldDB" id="A0AAD3CSW0"/>
<name>A0AAD3CSW0_9STRA</name>
<feature type="transmembrane region" description="Helical" evidence="6">
    <location>
        <begin position="190"/>
        <end position="209"/>
    </location>
</feature>
<keyword evidence="3 6" id="KW-1133">Transmembrane helix</keyword>
<dbReference type="InterPro" id="IPR000537">
    <property type="entry name" value="UbiA_prenyltransferase"/>
</dbReference>
<feature type="transmembrane region" description="Helical" evidence="6">
    <location>
        <begin position="221"/>
        <end position="243"/>
    </location>
</feature>
<comment type="subcellular location">
    <subcellularLocation>
        <location evidence="1">Membrane</location>
        <topology evidence="1">Multi-pass membrane protein</topology>
    </subcellularLocation>
</comment>
<evidence type="ECO:0000256" key="3">
    <source>
        <dbReference type="ARBA" id="ARBA00022989"/>
    </source>
</evidence>
<keyword evidence="5" id="KW-0149">Chlorophyll biosynthesis</keyword>
<evidence type="ECO:0000256" key="5">
    <source>
        <dbReference type="ARBA" id="ARBA00023171"/>
    </source>
</evidence>
<evidence type="ECO:0000256" key="1">
    <source>
        <dbReference type="ARBA" id="ARBA00004141"/>
    </source>
</evidence>
<feature type="transmembrane region" description="Helical" evidence="6">
    <location>
        <begin position="280"/>
        <end position="299"/>
    </location>
</feature>
<dbReference type="Gene3D" id="1.10.357.140">
    <property type="entry name" value="UbiA prenyltransferase"/>
    <property type="match status" value="1"/>
</dbReference>
<feature type="transmembrane region" description="Helical" evidence="6">
    <location>
        <begin position="319"/>
        <end position="335"/>
    </location>
</feature>
<evidence type="ECO:0000256" key="6">
    <source>
        <dbReference type="SAM" id="Phobius"/>
    </source>
</evidence>
<gene>
    <name evidence="7" type="ORF">CTEN210_07665</name>
</gene>
<feature type="transmembrane region" description="Helical" evidence="6">
    <location>
        <begin position="166"/>
        <end position="184"/>
    </location>
</feature>
<keyword evidence="2 6" id="KW-0812">Transmembrane</keyword>
<comment type="caution">
    <text evidence="7">The sequence shown here is derived from an EMBL/GenBank/DDBJ whole genome shotgun (WGS) entry which is preliminary data.</text>
</comment>
<dbReference type="NCBIfam" id="TIGR01476">
    <property type="entry name" value="chlor_syn_BchG"/>
    <property type="match status" value="1"/>
</dbReference>
<accession>A0AAD3CSW0</accession>
<dbReference type="GO" id="GO:0015995">
    <property type="term" value="P:chlorophyll biosynthetic process"/>
    <property type="evidence" value="ECO:0007669"/>
    <property type="project" value="UniProtKB-KW"/>
</dbReference>
<dbReference type="PANTHER" id="PTHR42723:SF1">
    <property type="entry name" value="CHLOROPHYLL SYNTHASE, CHLOROPLASTIC"/>
    <property type="match status" value="1"/>
</dbReference>
<dbReference type="InterPro" id="IPR050475">
    <property type="entry name" value="Prenyltransferase_related"/>
</dbReference>
<evidence type="ECO:0000256" key="2">
    <source>
        <dbReference type="ARBA" id="ARBA00022692"/>
    </source>
</evidence>
<dbReference type="Pfam" id="PF01040">
    <property type="entry name" value="UbiA"/>
    <property type="match status" value="1"/>
</dbReference>
<evidence type="ECO:0000313" key="8">
    <source>
        <dbReference type="Proteomes" id="UP001054902"/>
    </source>
</evidence>
<dbReference type="EMBL" id="BLLK01000045">
    <property type="protein sequence ID" value="GFH51189.1"/>
    <property type="molecule type" value="Genomic_DNA"/>
</dbReference>
<evidence type="ECO:0000256" key="4">
    <source>
        <dbReference type="ARBA" id="ARBA00023136"/>
    </source>
</evidence>
<dbReference type="InterPro" id="IPR006372">
    <property type="entry name" value="Chl_synth"/>
</dbReference>
<dbReference type="GO" id="GO:0016020">
    <property type="term" value="C:membrane"/>
    <property type="evidence" value="ECO:0007669"/>
    <property type="project" value="UniProtKB-SubCell"/>
</dbReference>
<reference evidence="7 8" key="1">
    <citation type="journal article" date="2021" name="Sci. Rep.">
        <title>The genome of the diatom Chaetoceros tenuissimus carries an ancient integrated fragment of an extant virus.</title>
        <authorList>
            <person name="Hongo Y."/>
            <person name="Kimura K."/>
            <person name="Takaki Y."/>
            <person name="Yoshida Y."/>
            <person name="Baba S."/>
            <person name="Kobayashi G."/>
            <person name="Nagasaki K."/>
            <person name="Hano T."/>
            <person name="Tomaru Y."/>
        </authorList>
    </citation>
    <scope>NUCLEOTIDE SEQUENCE [LARGE SCALE GENOMIC DNA]</scope>
    <source>
        <strain evidence="7 8">NIES-3715</strain>
    </source>
</reference>
<sequence>MSNSSPVSSSLDLFGTDQYLLKHTKPSQLTKLNLQTGTSPRNEEPFQDASIRQVLGIKNAAHDLDKWKVHLQLMKPITWIPLSLIVMCGAASSGNYHWIYNPFDVNDRDIVLGTTDAMKALLTVILAGPMSEGFAQTINDWYDKDIDAINEPDRPIPSGAIKPQEVFSQLSFLLFGGLGIAAFLDSWANHETYTVTMIATVGYIISYIYSAPPLKLKQNGWSGALAIGVCYISFPWWCGLSVFSEDFTLTNVLIPLTWAITGISNAVMNDFKSVEGDKKFGLMSIPLMYGFDIASYIVIASKNIPPVLVSSYLYSIDEAAYATAILLLLVPHIYLQKTVLLEDPLKNDVKYVASSSPIDFLGVLLSALCLGNHVW</sequence>
<dbReference type="Proteomes" id="UP001054902">
    <property type="component" value="Unassembled WGS sequence"/>
</dbReference>
<keyword evidence="4 6" id="KW-0472">Membrane</keyword>
<keyword evidence="8" id="KW-1185">Reference proteome</keyword>
<dbReference type="PANTHER" id="PTHR42723">
    <property type="entry name" value="CHLOROPHYLL SYNTHASE"/>
    <property type="match status" value="1"/>
</dbReference>
<evidence type="ECO:0000313" key="7">
    <source>
        <dbReference type="EMBL" id="GFH51189.1"/>
    </source>
</evidence>
<proteinExistence type="predicted"/>
<feature type="transmembrane region" description="Helical" evidence="6">
    <location>
        <begin position="249"/>
        <end position="268"/>
    </location>
</feature>